<dbReference type="InterPro" id="IPR019489">
    <property type="entry name" value="Clp_ATPase_C"/>
</dbReference>
<dbReference type="Pfam" id="PF10431">
    <property type="entry name" value="ClpB_D2-small"/>
    <property type="match status" value="1"/>
</dbReference>
<dbReference type="Pfam" id="PF07724">
    <property type="entry name" value="AAA_2"/>
    <property type="match status" value="1"/>
</dbReference>
<gene>
    <name evidence="6" type="ORF">BWR60_15535</name>
</gene>
<dbReference type="InterPro" id="IPR001270">
    <property type="entry name" value="ClpA/B"/>
</dbReference>
<dbReference type="CDD" id="cd19499">
    <property type="entry name" value="RecA-like_ClpB_Hsp104-like"/>
    <property type="match status" value="1"/>
</dbReference>
<dbReference type="InterPro" id="IPR045853">
    <property type="entry name" value="Pep_chain_release_fac_I_sf"/>
</dbReference>
<protein>
    <recommendedName>
        <fullName evidence="8">AAA+ ATPase domain-containing protein</fullName>
    </recommendedName>
</protein>
<keyword evidence="2" id="KW-0067">ATP-binding</keyword>
<dbReference type="PANTHER" id="PTHR11638">
    <property type="entry name" value="ATP-DEPENDENT CLP PROTEASE"/>
    <property type="match status" value="1"/>
</dbReference>
<name>A0A211ZLY0_9PROT</name>
<keyword evidence="1" id="KW-0547">Nucleotide-binding</keyword>
<dbReference type="EMBL" id="NHON01000026">
    <property type="protein sequence ID" value="OWJ66293.1"/>
    <property type="molecule type" value="Genomic_DNA"/>
</dbReference>
<dbReference type="SUPFAM" id="SSF52540">
    <property type="entry name" value="P-loop containing nucleoside triphosphate hydrolases"/>
    <property type="match status" value="2"/>
</dbReference>
<dbReference type="Gene3D" id="1.10.8.60">
    <property type="match status" value="1"/>
</dbReference>
<reference evidence="7" key="1">
    <citation type="submission" date="2017-05" db="EMBL/GenBank/DDBJ databases">
        <authorList>
            <person name="Macchi M."/>
            <person name="Festa S."/>
            <person name="Coppotelli B.M."/>
            <person name="Morelli I.S."/>
        </authorList>
    </citation>
    <scope>NUCLEOTIDE SEQUENCE [LARGE SCALE GENOMIC DNA]</scope>
    <source>
        <strain evidence="7">I</strain>
    </source>
</reference>
<sequence length="1130" mass="123364">MPDLLLYALLAGAVGGILSSLVMRLKPEAPRAPPAPEPVAGPGTAVPAETAAEPAPATSVAALLQRISQALGPKAEEVSGPGELQEIPEFQAALDAMRRPDAGFDLLRHHALGGNWPLACAAFTVLRDHPDRQSLADEVMRHLPHTRPYVLPDALQFLTALDPRPLVGQVVLAAPEWWENNPVISRFVEVYFERSAELGDTPGFGTLLGRYAELDLDPARGLLRKIRHPFVARLLEALRTWQDTRIDRGFLSGIGTLWSEDEDDRLLIRPAAWQEQLSTAETAIRAPRPRSVLVTGTPRTGKSAFLRLLGLNLHEAGWQVFMASGHELMAGQIYIGQLEGRIRQLADALHARRRIVWYVRDLGQLAGSGTHRGQAASILDQVMPAVVAGDLILVGETSQAAAARLFQTYPSLRSVIETVALEPMSDGQTLALATELGHRITDAVGVAVSEQAVTTTMELAQHYLGNGQLPGAVLELLKRATARSLHAGEETLTGASVIATLSQISGLPAVILDTSQRVELATIRDYFSRRVIGQDEAVQAMVDRIAMLKAGLTDPGRPIGVFLLAGPTGTGKTELAKTLATFLFGAPDRMARLDMSEFQTAESTAKILGKPGESDADSLIARVRKQPFCVILLDEFEKAHPSCWDLFLQIFDDGRLSDANGREADFRHSFIILTSNLGATAHRRQSFGFLADPQAYGEDQVLATIGQTFRPEFVNRLDKIIVFRPLSRELMRNILHKELALVQERRGLRERSWAVEWEAGAIEFLLDRGFSPEMGARPLKRAIDQLVLAPLAATLVERRFPEGDQFLFVRSDGKAIQVEFVDPDAAPAEEAAPDIEPDDTLSLPGIMLRPAGSQAERAFLNASWQAIREDMDGPDWTALGDTLRAELADPGFWSRDDRHTVFSRLELMDRIREAARTGERLDRRYAQTAQAPQRASRELASRLALQLFNLRAGLDDLAAGAPIDALLRVEPALDAGGGSHAEEWCRRLTAMYRAWADRRHMQVREYAAPGGQGRTILHVTGFGAFRTLAGEAGLHVLEDPAPEQSAQRTVARISVIPGPDQDMPEGREHAAATKRFAALPGTAVIVRRYRDGSSPLVRDVGGGWRSGRLDAVLGGDFDLMGAVARKQPAE</sequence>
<dbReference type="GO" id="GO:0005737">
    <property type="term" value="C:cytoplasm"/>
    <property type="evidence" value="ECO:0007669"/>
    <property type="project" value="TreeGrafter"/>
</dbReference>
<dbReference type="InterPro" id="IPR027417">
    <property type="entry name" value="P-loop_NTPase"/>
</dbReference>
<dbReference type="SMART" id="SM01086">
    <property type="entry name" value="ClpB_D2-small"/>
    <property type="match status" value="1"/>
</dbReference>
<dbReference type="Pfam" id="PF03462">
    <property type="entry name" value="PCRF"/>
    <property type="match status" value="1"/>
</dbReference>
<keyword evidence="7" id="KW-1185">Reference proteome</keyword>
<dbReference type="SUPFAM" id="SSF75620">
    <property type="entry name" value="Release factor"/>
    <property type="match status" value="1"/>
</dbReference>
<feature type="domain" description="AAA+ ATPase" evidence="4">
    <location>
        <begin position="288"/>
        <end position="524"/>
    </location>
</feature>
<evidence type="ECO:0000259" key="5">
    <source>
        <dbReference type="SMART" id="SM01086"/>
    </source>
</evidence>
<keyword evidence="3" id="KW-0143">Chaperone</keyword>
<feature type="domain" description="Clp ATPase C-terminal" evidence="5">
    <location>
        <begin position="726"/>
        <end position="818"/>
    </location>
</feature>
<dbReference type="GO" id="GO:0006415">
    <property type="term" value="P:translational termination"/>
    <property type="evidence" value="ECO:0007669"/>
    <property type="project" value="InterPro"/>
</dbReference>
<dbReference type="PANTHER" id="PTHR11638:SF18">
    <property type="entry name" value="HEAT SHOCK PROTEIN 104"/>
    <property type="match status" value="1"/>
</dbReference>
<feature type="domain" description="AAA+ ATPase" evidence="4">
    <location>
        <begin position="558"/>
        <end position="727"/>
    </location>
</feature>
<evidence type="ECO:0000256" key="2">
    <source>
        <dbReference type="ARBA" id="ARBA00022840"/>
    </source>
</evidence>
<evidence type="ECO:0000313" key="6">
    <source>
        <dbReference type="EMBL" id="OWJ66293.1"/>
    </source>
</evidence>
<dbReference type="InterPro" id="IPR050130">
    <property type="entry name" value="ClpA_ClpB"/>
</dbReference>
<evidence type="ECO:0000313" key="7">
    <source>
        <dbReference type="Proteomes" id="UP000196655"/>
    </source>
</evidence>
<dbReference type="InterPro" id="IPR003593">
    <property type="entry name" value="AAA+_ATPase"/>
</dbReference>
<dbReference type="GO" id="GO:0005524">
    <property type="term" value="F:ATP binding"/>
    <property type="evidence" value="ECO:0007669"/>
    <property type="project" value="UniProtKB-KW"/>
</dbReference>
<evidence type="ECO:0000256" key="3">
    <source>
        <dbReference type="ARBA" id="ARBA00023186"/>
    </source>
</evidence>
<dbReference type="GO" id="GO:0016887">
    <property type="term" value="F:ATP hydrolysis activity"/>
    <property type="evidence" value="ECO:0007669"/>
    <property type="project" value="InterPro"/>
</dbReference>
<comment type="caution">
    <text evidence="6">The sequence shown here is derived from an EMBL/GenBank/DDBJ whole genome shotgun (WGS) entry which is preliminary data.</text>
</comment>
<evidence type="ECO:0008006" key="8">
    <source>
        <dbReference type="Google" id="ProtNLM"/>
    </source>
</evidence>
<evidence type="ECO:0000256" key="1">
    <source>
        <dbReference type="ARBA" id="ARBA00022741"/>
    </source>
</evidence>
<dbReference type="InterPro" id="IPR003959">
    <property type="entry name" value="ATPase_AAA_core"/>
</dbReference>
<dbReference type="GO" id="GO:0034605">
    <property type="term" value="P:cellular response to heat"/>
    <property type="evidence" value="ECO:0007669"/>
    <property type="project" value="TreeGrafter"/>
</dbReference>
<accession>A0A211ZLY0</accession>
<dbReference type="Gene3D" id="3.40.50.300">
    <property type="entry name" value="P-loop containing nucleotide triphosphate hydrolases"/>
    <property type="match status" value="2"/>
</dbReference>
<dbReference type="AlphaFoldDB" id="A0A211ZLY0"/>
<dbReference type="OrthoDB" id="8476756at2"/>
<organism evidence="6 7">
    <name type="scientific">Inquilinus limosus</name>
    <dbReference type="NCBI Taxonomy" id="171674"/>
    <lineage>
        <taxon>Bacteria</taxon>
        <taxon>Pseudomonadati</taxon>
        <taxon>Pseudomonadota</taxon>
        <taxon>Alphaproteobacteria</taxon>
        <taxon>Rhodospirillales</taxon>
        <taxon>Rhodospirillaceae</taxon>
        <taxon>Inquilinus</taxon>
    </lineage>
</organism>
<evidence type="ECO:0000259" key="4">
    <source>
        <dbReference type="SMART" id="SM00382"/>
    </source>
</evidence>
<proteinExistence type="predicted"/>
<dbReference type="RefSeq" id="WP_088151931.1">
    <property type="nucleotide sequence ID" value="NZ_NHON01000026.1"/>
</dbReference>
<dbReference type="Gene3D" id="3.30.70.1660">
    <property type="match status" value="1"/>
</dbReference>
<dbReference type="InterPro" id="IPR005139">
    <property type="entry name" value="PCRF"/>
</dbReference>
<dbReference type="SMART" id="SM00382">
    <property type="entry name" value="AAA"/>
    <property type="match status" value="2"/>
</dbReference>
<dbReference type="PRINTS" id="PR00300">
    <property type="entry name" value="CLPPROTEASEA"/>
</dbReference>
<dbReference type="Proteomes" id="UP000196655">
    <property type="component" value="Unassembled WGS sequence"/>
</dbReference>